<accession>A0A815EAP3</accession>
<sequence>MESFEYASNQASRPTDIQNDLSRQLDELYQQSPESSPTPAYVLTTANDTLSGQIKARFREAKKCYSGKRIILIPYLLENHHWTGILIEWNSIEEIERSQFIDPVTGSDSIPDKLQKNFIEIFAKNVLHSKTMLKHEDRTKSAMLTIANLLKAVQNSGLHQSSSQQNFSSLSTSEGLSAWHKDQDGSTTSCEGNQMNLDELEKRLSSGLAKFKISDMNILSDRIRRSKDRIEEYRATERIEDAEKEMKYLREYEMLAELAEKINRAKSNASKLDTTNLEKQLADDLAKMRISDVKLLSARIARSEKRIDEYREEGRSDEAEKEQKILNECKRLQTLAEDIRTRKSMGSDSEQSKLFKLKQLEQRLTTGLANMKIVGLTKLSDKIIRSEERIKEYEDEGRIDDLEKEQKYLNEYKMLQKLAEEIRSLKLDVTDLGVDELEQRLSSGLTKFKISNVTDLPEKIRRYEQRIKEYQDEGRIDETENEMNYLNELNKLQKLADDLSTHKIKTSSPSGDPESKLRILEEKLAEKRISEYQEEDRIDEAEKEQQYLRDLKALSKLTDEIKSLKASMEKPFVVVSPQSIPIVLEVVDSRPSTKYDSEKKKLDELDILHEDWTAMQSCAEKTAMQLWEHFQRMNLNGKQIPYDQTFINETLNQLQKQIQKQELFSEKIQGNLQDLERYVSIRNIPLTVRCLVELLMKIRPLDVQEVERLVKKAKDAAKLIAGKEIILLIGETGTGKSTTIQFLTGSKMKQMKVEVESGKFLEHITVDGPIRNLDLMGVTNSAFSKSETRYIAPVTIPLRDIFGPYEFGEIIVCDAPGFGDTAGPEVDIANGVGVIEALKGCKSVKILALSSYKSLGDRGQGIQKLAHLLINMIHGIQERLSAILYAFTKYPPNIDISALLIDIKISKVDTNPLLRSDSAFVTVLTDMINKTKVGAENINPLSGDPKSLIEKLKYLRGIMYPSEVFQFSISEETQACVANQAQRDSSSVKCALKHKDIDLVLHYLDKLKSLKGLLEVKVTKKFNRSLASQDGLREEDIDEYRNSIQYIQDSQKLVTYLEGDLLSPDSLIQNINSELQNRSQKVDFIYLEIQIVQNVALEILYRMVYKRL</sequence>
<keyword evidence="1" id="KW-0175">Coiled coil</keyword>
<dbReference type="Proteomes" id="UP000663829">
    <property type="component" value="Unassembled WGS sequence"/>
</dbReference>
<dbReference type="EMBL" id="CAJOBC010041471">
    <property type="protein sequence ID" value="CAF4145004.1"/>
    <property type="molecule type" value="Genomic_DNA"/>
</dbReference>
<dbReference type="AlphaFoldDB" id="A0A815EAP3"/>
<evidence type="ECO:0000313" key="2">
    <source>
        <dbReference type="EMBL" id="CAF1309029.1"/>
    </source>
</evidence>
<proteinExistence type="predicted"/>
<evidence type="ECO:0000313" key="4">
    <source>
        <dbReference type="Proteomes" id="UP000663829"/>
    </source>
</evidence>
<keyword evidence="4" id="KW-1185">Reference proteome</keyword>
<reference evidence="2" key="1">
    <citation type="submission" date="2021-02" db="EMBL/GenBank/DDBJ databases">
        <authorList>
            <person name="Nowell W R."/>
        </authorList>
    </citation>
    <scope>NUCLEOTIDE SEQUENCE</scope>
</reference>
<dbReference type="SUPFAM" id="SSF52540">
    <property type="entry name" value="P-loop containing nucleoside triphosphate hydrolases"/>
    <property type="match status" value="1"/>
</dbReference>
<feature type="coiled-coil region" evidence="1">
    <location>
        <begin position="453"/>
        <end position="480"/>
    </location>
</feature>
<gene>
    <name evidence="2" type="ORF">GPM918_LOCUS28901</name>
    <name evidence="3" type="ORF">SRO942_LOCUS29439</name>
</gene>
<evidence type="ECO:0000313" key="3">
    <source>
        <dbReference type="EMBL" id="CAF4145004.1"/>
    </source>
</evidence>
<protein>
    <submittedName>
        <fullName evidence="2">Uncharacterized protein</fullName>
    </submittedName>
</protein>
<dbReference type="Proteomes" id="UP000681722">
    <property type="component" value="Unassembled WGS sequence"/>
</dbReference>
<name>A0A815EAP3_9BILA</name>
<feature type="coiled-coil region" evidence="1">
    <location>
        <begin position="216"/>
        <end position="320"/>
    </location>
</feature>
<feature type="non-terminal residue" evidence="2">
    <location>
        <position position="1"/>
    </location>
</feature>
<evidence type="ECO:0000256" key="1">
    <source>
        <dbReference type="SAM" id="Coils"/>
    </source>
</evidence>
<dbReference type="Gene3D" id="3.40.50.300">
    <property type="entry name" value="P-loop containing nucleotide triphosphate hydrolases"/>
    <property type="match status" value="1"/>
</dbReference>
<comment type="caution">
    <text evidence="2">The sequence shown here is derived from an EMBL/GenBank/DDBJ whole genome shotgun (WGS) entry which is preliminary data.</text>
</comment>
<dbReference type="InterPro" id="IPR027417">
    <property type="entry name" value="P-loop_NTPase"/>
</dbReference>
<dbReference type="OrthoDB" id="2386367at2759"/>
<dbReference type="EMBL" id="CAJNOQ010012843">
    <property type="protein sequence ID" value="CAF1309029.1"/>
    <property type="molecule type" value="Genomic_DNA"/>
</dbReference>
<organism evidence="2 4">
    <name type="scientific">Didymodactylos carnosus</name>
    <dbReference type="NCBI Taxonomy" id="1234261"/>
    <lineage>
        <taxon>Eukaryota</taxon>
        <taxon>Metazoa</taxon>
        <taxon>Spiralia</taxon>
        <taxon>Gnathifera</taxon>
        <taxon>Rotifera</taxon>
        <taxon>Eurotatoria</taxon>
        <taxon>Bdelloidea</taxon>
        <taxon>Philodinida</taxon>
        <taxon>Philodinidae</taxon>
        <taxon>Didymodactylos</taxon>
    </lineage>
</organism>